<sequence>MTLLRFLSVTTYRYYLEQFIDSLVPTQRKSAISLIADFRDPKTINDVDFINIQEI</sequence>
<comment type="caution">
    <text evidence="1">The sequence shown here is derived from an EMBL/GenBank/DDBJ whole genome shotgun (WGS) entry which is preliminary data.</text>
</comment>
<dbReference type="EMBL" id="LAZR01000298">
    <property type="protein sequence ID" value="KKN76250.1"/>
    <property type="molecule type" value="Genomic_DNA"/>
</dbReference>
<dbReference type="AlphaFoldDB" id="A0A0F9T4Z9"/>
<protein>
    <submittedName>
        <fullName evidence="1">Uncharacterized protein</fullName>
    </submittedName>
</protein>
<name>A0A0F9T4Z9_9ZZZZ</name>
<accession>A0A0F9T4Z9</accession>
<organism evidence="1">
    <name type="scientific">marine sediment metagenome</name>
    <dbReference type="NCBI Taxonomy" id="412755"/>
    <lineage>
        <taxon>unclassified sequences</taxon>
        <taxon>metagenomes</taxon>
        <taxon>ecological metagenomes</taxon>
    </lineage>
</organism>
<gene>
    <name evidence="1" type="ORF">LCGC14_0372760</name>
</gene>
<evidence type="ECO:0000313" key="1">
    <source>
        <dbReference type="EMBL" id="KKN76250.1"/>
    </source>
</evidence>
<proteinExistence type="predicted"/>
<reference evidence="1" key="1">
    <citation type="journal article" date="2015" name="Nature">
        <title>Complex archaea that bridge the gap between prokaryotes and eukaryotes.</title>
        <authorList>
            <person name="Spang A."/>
            <person name="Saw J.H."/>
            <person name="Jorgensen S.L."/>
            <person name="Zaremba-Niedzwiedzka K."/>
            <person name="Martijn J."/>
            <person name="Lind A.E."/>
            <person name="van Eijk R."/>
            <person name="Schleper C."/>
            <person name="Guy L."/>
            <person name="Ettema T.J."/>
        </authorList>
    </citation>
    <scope>NUCLEOTIDE SEQUENCE</scope>
</reference>